<evidence type="ECO:0000259" key="13">
    <source>
        <dbReference type="Pfam" id="PF01433"/>
    </source>
</evidence>
<evidence type="ECO:0000256" key="10">
    <source>
        <dbReference type="ARBA" id="ARBA00022833"/>
    </source>
</evidence>
<keyword evidence="6" id="KW-0031">Aminopeptidase</keyword>
<dbReference type="InterPro" id="IPR050344">
    <property type="entry name" value="Peptidase_M1_aminopeptidases"/>
</dbReference>
<sequence>MRMNALFMPLAALLLGAADLPGPGEPALTPQTARSGGPVDPEQAKLAFDAADLRFEVFPAEERIAGVATLTFTARAPLARLLVDLDRNLPVSSIMIDGAVLPASAWANPDGKLTITLPNRLAAGGRVVARIAYGGTPHVAVKAPWDDGFVWAKTPNGRPWVATTAEGNGCDLFWPCLDFPTGRPGVATLHITVPAGLKAPSNGKLLGVDTLADGRTTWNWRVKHPTTYGIALNIGPYEQLSGDYKSRFGNTIPLFYWYLPGEEAQARRLFAEFAPTLDFFESEIGPYPFGDEKLGVVETPHKGMEHQTINAYGNGYTKAPEGFDWLFQHEFAHEWFGNQLSARDWDDFWLHEGYATYMQPFYGLWREGDARYATMLDDERNKITDLRPMVSGASRTEEDVYRIDRGGPGQDIYYKGSWMLHSLRWLIGDRAFGEVTRLAVYGRSDPKPGNFTPHFLTSADYQAIVARVTGKDYGWFFDVYLRQAVLPDLLSERSGGMLNLHWVAPGGRAFPMPVAVRIAGRTVRLAMTDGTGRIAVPAGAHVVIDPNARVLRRSAAVEAYQAWRDAQKAR</sequence>
<dbReference type="Gene3D" id="1.10.390.10">
    <property type="entry name" value="Neutral Protease Domain 2"/>
    <property type="match status" value="1"/>
</dbReference>
<dbReference type="GO" id="GO:0016020">
    <property type="term" value="C:membrane"/>
    <property type="evidence" value="ECO:0007669"/>
    <property type="project" value="TreeGrafter"/>
</dbReference>
<protein>
    <recommendedName>
        <fullName evidence="5">Aminopeptidase N</fullName>
        <ecNumber evidence="4">3.4.11.2</ecNumber>
    </recommendedName>
</protein>
<keyword evidence="10" id="KW-0862">Zinc</keyword>
<feature type="chain" id="PRO_5008556427" description="Aminopeptidase N" evidence="12">
    <location>
        <begin position="18"/>
        <end position="570"/>
    </location>
</feature>
<feature type="signal peptide" evidence="12">
    <location>
        <begin position="1"/>
        <end position="17"/>
    </location>
</feature>
<evidence type="ECO:0000256" key="9">
    <source>
        <dbReference type="ARBA" id="ARBA00022801"/>
    </source>
</evidence>
<keyword evidence="8" id="KW-0479">Metal-binding</keyword>
<dbReference type="EC" id="3.4.11.2" evidence="4"/>
<dbReference type="Pfam" id="PF01433">
    <property type="entry name" value="Peptidase_M1"/>
    <property type="match status" value="1"/>
</dbReference>
<evidence type="ECO:0000313" key="15">
    <source>
        <dbReference type="Proteomes" id="UP000094256"/>
    </source>
</evidence>
<dbReference type="GO" id="GO:0016285">
    <property type="term" value="F:alanyl aminopeptidase activity"/>
    <property type="evidence" value="ECO:0007669"/>
    <property type="project" value="UniProtKB-EC"/>
</dbReference>
<evidence type="ECO:0000256" key="8">
    <source>
        <dbReference type="ARBA" id="ARBA00022723"/>
    </source>
</evidence>
<dbReference type="GO" id="GO:0006508">
    <property type="term" value="P:proteolysis"/>
    <property type="evidence" value="ECO:0007669"/>
    <property type="project" value="UniProtKB-KW"/>
</dbReference>
<comment type="cofactor">
    <cofactor evidence="2">
        <name>Zn(2+)</name>
        <dbReference type="ChEBI" id="CHEBI:29105"/>
    </cofactor>
</comment>
<organism evidence="14 15">
    <name type="scientific">Sphingomonas panacis</name>
    <dbReference type="NCBI Taxonomy" id="1560345"/>
    <lineage>
        <taxon>Bacteria</taxon>
        <taxon>Pseudomonadati</taxon>
        <taxon>Pseudomonadota</taxon>
        <taxon>Alphaproteobacteria</taxon>
        <taxon>Sphingomonadales</taxon>
        <taxon>Sphingomonadaceae</taxon>
        <taxon>Sphingomonas</taxon>
    </lineage>
</organism>
<evidence type="ECO:0000256" key="7">
    <source>
        <dbReference type="ARBA" id="ARBA00022670"/>
    </source>
</evidence>
<dbReference type="STRING" id="1560345.AWL63_16715"/>
<dbReference type="InterPro" id="IPR014782">
    <property type="entry name" value="Peptidase_M1_dom"/>
</dbReference>
<dbReference type="AlphaFoldDB" id="A0A1B3ZD42"/>
<dbReference type="InterPro" id="IPR042097">
    <property type="entry name" value="Aminopeptidase_N-like_N_sf"/>
</dbReference>
<dbReference type="PRINTS" id="PR00756">
    <property type="entry name" value="ALADIPTASE"/>
</dbReference>
<dbReference type="GO" id="GO:0005615">
    <property type="term" value="C:extracellular space"/>
    <property type="evidence" value="ECO:0007669"/>
    <property type="project" value="TreeGrafter"/>
</dbReference>
<accession>A0A1B3ZD42</accession>
<evidence type="ECO:0000256" key="2">
    <source>
        <dbReference type="ARBA" id="ARBA00001947"/>
    </source>
</evidence>
<comment type="similarity">
    <text evidence="3">Belongs to the peptidase M1 family.</text>
</comment>
<evidence type="ECO:0000256" key="11">
    <source>
        <dbReference type="ARBA" id="ARBA00023049"/>
    </source>
</evidence>
<dbReference type="InterPro" id="IPR001930">
    <property type="entry name" value="Peptidase_M1"/>
</dbReference>
<dbReference type="Proteomes" id="UP000094256">
    <property type="component" value="Chromosome"/>
</dbReference>
<dbReference type="GO" id="GO:0042277">
    <property type="term" value="F:peptide binding"/>
    <property type="evidence" value="ECO:0007669"/>
    <property type="project" value="TreeGrafter"/>
</dbReference>
<keyword evidence="12" id="KW-0732">Signal</keyword>
<dbReference type="CDD" id="cd09603">
    <property type="entry name" value="M1_APN_like"/>
    <property type="match status" value="1"/>
</dbReference>
<keyword evidence="7" id="KW-0645">Protease</keyword>
<dbReference type="GO" id="GO:0070006">
    <property type="term" value="F:metalloaminopeptidase activity"/>
    <property type="evidence" value="ECO:0007669"/>
    <property type="project" value="TreeGrafter"/>
</dbReference>
<dbReference type="EMBL" id="CP014168">
    <property type="protein sequence ID" value="AOH85340.1"/>
    <property type="molecule type" value="Genomic_DNA"/>
</dbReference>
<dbReference type="SUPFAM" id="SSF63737">
    <property type="entry name" value="Leukotriene A4 hydrolase N-terminal domain"/>
    <property type="match status" value="1"/>
</dbReference>
<evidence type="ECO:0000313" key="14">
    <source>
        <dbReference type="EMBL" id="AOH85340.1"/>
    </source>
</evidence>
<dbReference type="OrthoDB" id="100605at2"/>
<evidence type="ECO:0000256" key="12">
    <source>
        <dbReference type="SAM" id="SignalP"/>
    </source>
</evidence>
<dbReference type="PANTHER" id="PTHR11533:SF174">
    <property type="entry name" value="PUROMYCIN-SENSITIVE AMINOPEPTIDASE-RELATED"/>
    <property type="match status" value="1"/>
</dbReference>
<dbReference type="InterPro" id="IPR027268">
    <property type="entry name" value="Peptidase_M4/M1_CTD_sf"/>
</dbReference>
<evidence type="ECO:0000256" key="4">
    <source>
        <dbReference type="ARBA" id="ARBA00012564"/>
    </source>
</evidence>
<dbReference type="Gene3D" id="2.60.40.1730">
    <property type="entry name" value="tricorn interacting facor f3 domain"/>
    <property type="match status" value="1"/>
</dbReference>
<dbReference type="GO" id="GO:0043171">
    <property type="term" value="P:peptide catabolic process"/>
    <property type="evidence" value="ECO:0007669"/>
    <property type="project" value="TreeGrafter"/>
</dbReference>
<keyword evidence="9" id="KW-0378">Hydrolase</keyword>
<keyword evidence="11" id="KW-0482">Metalloprotease</keyword>
<feature type="domain" description="Peptidase M1 membrane alanine aminopeptidase" evidence="13">
    <location>
        <begin position="327"/>
        <end position="435"/>
    </location>
</feature>
<evidence type="ECO:0000256" key="3">
    <source>
        <dbReference type="ARBA" id="ARBA00010136"/>
    </source>
</evidence>
<name>A0A1B3ZD42_9SPHN</name>
<proteinExistence type="inferred from homology"/>
<dbReference type="PANTHER" id="PTHR11533">
    <property type="entry name" value="PROTEASE M1 ZINC METALLOPROTEASE"/>
    <property type="match status" value="1"/>
</dbReference>
<dbReference type="GO" id="GO:0008270">
    <property type="term" value="F:zinc ion binding"/>
    <property type="evidence" value="ECO:0007669"/>
    <property type="project" value="InterPro"/>
</dbReference>
<evidence type="ECO:0000256" key="6">
    <source>
        <dbReference type="ARBA" id="ARBA00022438"/>
    </source>
</evidence>
<dbReference type="GO" id="GO:0005737">
    <property type="term" value="C:cytoplasm"/>
    <property type="evidence" value="ECO:0007669"/>
    <property type="project" value="TreeGrafter"/>
</dbReference>
<evidence type="ECO:0000256" key="5">
    <source>
        <dbReference type="ARBA" id="ARBA00015611"/>
    </source>
</evidence>
<evidence type="ECO:0000256" key="1">
    <source>
        <dbReference type="ARBA" id="ARBA00000098"/>
    </source>
</evidence>
<comment type="catalytic activity">
    <reaction evidence="1">
        <text>Release of an N-terminal amino acid, Xaa-|-Yaa- from a peptide, amide or arylamide. Xaa is preferably Ala, but may be most amino acids including Pro (slow action). When a terminal hydrophobic residue is followed by a prolyl residue, the two may be released as an intact Xaa-Pro dipeptide.</text>
        <dbReference type="EC" id="3.4.11.2"/>
    </reaction>
</comment>
<dbReference type="KEGG" id="span:AWL63_16715"/>
<reference evidence="14 15" key="1">
    <citation type="submission" date="2016-01" db="EMBL/GenBank/DDBJ databases">
        <title>Complete genome and mega plasmid sequence of Sphingomonas panacis DCY99 elicits systemic resistance in rice to Xanthomonas oryzae.</title>
        <authorList>
            <person name="Kim Y.J."/>
            <person name="Yang D.C."/>
            <person name="Sing P."/>
        </authorList>
    </citation>
    <scope>NUCLEOTIDE SEQUENCE [LARGE SCALE GENOMIC DNA]</scope>
    <source>
        <strain evidence="14 15">DCY99</strain>
    </source>
</reference>
<keyword evidence="15" id="KW-1185">Reference proteome</keyword>
<gene>
    <name evidence="14" type="ORF">AWL63_16715</name>
</gene>
<dbReference type="SUPFAM" id="SSF55486">
    <property type="entry name" value="Metalloproteases ('zincins'), catalytic domain"/>
    <property type="match status" value="1"/>
</dbReference>